<reference evidence="1" key="2">
    <citation type="submission" date="2016-06" db="EMBL/GenBank/DDBJ databases">
        <title>The genome of a short-lived fish provides insights into sex chromosome evolution and the genetic control of aging.</title>
        <authorList>
            <person name="Reichwald K."/>
            <person name="Felder M."/>
            <person name="Petzold A."/>
            <person name="Koch P."/>
            <person name="Groth M."/>
            <person name="Platzer M."/>
        </authorList>
    </citation>
    <scope>NUCLEOTIDE SEQUENCE</scope>
    <source>
        <tissue evidence="1">Brain</tissue>
    </source>
</reference>
<accession>A0A1A8S500</accession>
<organism evidence="1">
    <name type="scientific">Nothobranchius rachovii</name>
    <name type="common">bluefin notho</name>
    <dbReference type="NCBI Taxonomy" id="451742"/>
    <lineage>
        <taxon>Eukaryota</taxon>
        <taxon>Metazoa</taxon>
        <taxon>Chordata</taxon>
        <taxon>Craniata</taxon>
        <taxon>Vertebrata</taxon>
        <taxon>Euteleostomi</taxon>
        <taxon>Actinopterygii</taxon>
        <taxon>Neopterygii</taxon>
        <taxon>Teleostei</taxon>
        <taxon>Neoteleostei</taxon>
        <taxon>Acanthomorphata</taxon>
        <taxon>Ovalentaria</taxon>
        <taxon>Atherinomorphae</taxon>
        <taxon>Cyprinodontiformes</taxon>
        <taxon>Nothobranchiidae</taxon>
        <taxon>Nothobranchius</taxon>
    </lineage>
</organism>
<dbReference type="EMBL" id="HAEI01011426">
    <property type="protein sequence ID" value="SBS13331.1"/>
    <property type="molecule type" value="Transcribed_RNA"/>
</dbReference>
<feature type="non-terminal residue" evidence="1">
    <location>
        <position position="1"/>
    </location>
</feature>
<proteinExistence type="predicted"/>
<evidence type="ECO:0008006" key="2">
    <source>
        <dbReference type="Google" id="ProtNLM"/>
    </source>
</evidence>
<name>A0A1A8S500_9TELE</name>
<evidence type="ECO:0000313" key="1">
    <source>
        <dbReference type="EMBL" id="SBS13331.1"/>
    </source>
</evidence>
<gene>
    <name evidence="1" type="primary">Nfu_g_1_025635</name>
</gene>
<feature type="non-terminal residue" evidence="1">
    <location>
        <position position="52"/>
    </location>
</feature>
<reference evidence="1" key="1">
    <citation type="submission" date="2016-05" db="EMBL/GenBank/DDBJ databases">
        <authorList>
            <person name="Lavstsen T."/>
            <person name="Jespersen J.S."/>
        </authorList>
    </citation>
    <scope>NUCLEOTIDE SEQUENCE</scope>
    <source>
        <tissue evidence="1">Brain</tissue>
    </source>
</reference>
<protein>
    <recommendedName>
        <fullName evidence="2">RNase H type-1 domain-containing protein</fullName>
    </recommendedName>
</protein>
<sequence length="52" mass="5646">SKKGEDGDTCKWGFVRQIGMWKYKQAGQVIGSAQTAELTAVLMALADLSKQT</sequence>
<dbReference type="AlphaFoldDB" id="A0A1A8S500"/>